<dbReference type="PROSITE" id="PS51257">
    <property type="entry name" value="PROKAR_LIPOPROTEIN"/>
    <property type="match status" value="1"/>
</dbReference>
<dbReference type="Pfam" id="PF14534">
    <property type="entry name" value="DUF4440"/>
    <property type="match status" value="1"/>
</dbReference>
<dbReference type="Gene3D" id="3.10.450.50">
    <property type="match status" value="1"/>
</dbReference>
<organism evidence="3 4">
    <name type="scientific">Robiginitalea myxolifaciens</name>
    <dbReference type="NCBI Taxonomy" id="400055"/>
    <lineage>
        <taxon>Bacteria</taxon>
        <taxon>Pseudomonadati</taxon>
        <taxon>Bacteroidota</taxon>
        <taxon>Flavobacteriia</taxon>
        <taxon>Flavobacteriales</taxon>
        <taxon>Flavobacteriaceae</taxon>
        <taxon>Robiginitalea</taxon>
    </lineage>
</organism>
<accession>A0A1I6H8A5</accession>
<gene>
    <name evidence="3" type="ORF">SAMN04490243_2402</name>
</gene>
<dbReference type="Proteomes" id="UP000199534">
    <property type="component" value="Unassembled WGS sequence"/>
</dbReference>
<dbReference type="GO" id="GO:0016853">
    <property type="term" value="F:isomerase activity"/>
    <property type="evidence" value="ECO:0007669"/>
    <property type="project" value="UniProtKB-KW"/>
</dbReference>
<evidence type="ECO:0000313" key="4">
    <source>
        <dbReference type="Proteomes" id="UP000199534"/>
    </source>
</evidence>
<dbReference type="RefSeq" id="WP_092982802.1">
    <property type="nucleotide sequence ID" value="NZ_FOYQ01000002.1"/>
</dbReference>
<keyword evidence="4" id="KW-1185">Reference proteome</keyword>
<dbReference type="EMBL" id="FOYQ01000002">
    <property type="protein sequence ID" value="SFR50672.1"/>
    <property type="molecule type" value="Genomic_DNA"/>
</dbReference>
<feature type="domain" description="DUF4440" evidence="2">
    <location>
        <begin position="53"/>
        <end position="160"/>
    </location>
</feature>
<protein>
    <submittedName>
        <fullName evidence="3">Ketosteroid isomerase homolog</fullName>
    </submittedName>
</protein>
<feature type="signal peptide" evidence="1">
    <location>
        <begin position="1"/>
        <end position="23"/>
    </location>
</feature>
<evidence type="ECO:0000259" key="2">
    <source>
        <dbReference type="Pfam" id="PF14534"/>
    </source>
</evidence>
<dbReference type="OrthoDB" id="9814425at2"/>
<sequence length="173" mass="19246">MKTTHLFLSLMACVLMISCGEQAQEEMIDPAAEAAQWEQERAEALEAIEAANAAIPSLTSQGKFEEAGAYFMEDVVQIISGQPAIRSRADWIAAQQQAAAIGDWDLELEVLDFEYMGDQAVERGRGVQTFTANENSPMPSMQSVGDYMVLWVKTETGWKIQYDYVVIQQPEMP</sequence>
<proteinExistence type="predicted"/>
<dbReference type="InterPro" id="IPR027843">
    <property type="entry name" value="DUF4440"/>
</dbReference>
<name>A0A1I6H8A5_9FLAO</name>
<dbReference type="InterPro" id="IPR032710">
    <property type="entry name" value="NTF2-like_dom_sf"/>
</dbReference>
<evidence type="ECO:0000256" key="1">
    <source>
        <dbReference type="SAM" id="SignalP"/>
    </source>
</evidence>
<dbReference type="AlphaFoldDB" id="A0A1I6H8A5"/>
<keyword evidence="1" id="KW-0732">Signal</keyword>
<dbReference type="SUPFAM" id="SSF54427">
    <property type="entry name" value="NTF2-like"/>
    <property type="match status" value="1"/>
</dbReference>
<reference evidence="3 4" key="1">
    <citation type="submission" date="2016-10" db="EMBL/GenBank/DDBJ databases">
        <authorList>
            <person name="de Groot N.N."/>
        </authorList>
    </citation>
    <scope>NUCLEOTIDE SEQUENCE [LARGE SCALE GENOMIC DNA]</scope>
    <source>
        <strain evidence="3 4">DSM 21019</strain>
    </source>
</reference>
<evidence type="ECO:0000313" key="3">
    <source>
        <dbReference type="EMBL" id="SFR50672.1"/>
    </source>
</evidence>
<feature type="chain" id="PRO_5011762702" evidence="1">
    <location>
        <begin position="24"/>
        <end position="173"/>
    </location>
</feature>
<keyword evidence="3" id="KW-0413">Isomerase</keyword>